<dbReference type="GeneID" id="58090885"/>
<dbReference type="EMBL" id="SCHB01000003">
    <property type="protein sequence ID" value="TBW72559.1"/>
    <property type="molecule type" value="Genomic_DNA"/>
</dbReference>
<dbReference type="InterPro" id="IPR017926">
    <property type="entry name" value="GATASE"/>
</dbReference>
<proteinExistence type="predicted"/>
<dbReference type="InterPro" id="IPR044992">
    <property type="entry name" value="ChyE-like"/>
</dbReference>
<reference evidence="2 3" key="1">
    <citation type="journal article" date="2019" name="Sci. Transl. Med.">
        <title>Quorum sensing between bacterial species on the skin protects against epidermal injury in atopic dermatitis.</title>
        <authorList>
            <person name="Williams M.R."/>
        </authorList>
    </citation>
    <scope>NUCLEOTIDE SEQUENCE [LARGE SCALE GENOMIC DNA]</scope>
    <source>
        <strain evidence="2 3">E7</strain>
    </source>
</reference>
<protein>
    <submittedName>
        <fullName evidence="2">Type 1 glutamine amidotransferase</fullName>
    </submittedName>
</protein>
<comment type="caution">
    <text evidence="2">The sequence shown here is derived from an EMBL/GenBank/DDBJ whole genome shotgun (WGS) entry which is preliminary data.</text>
</comment>
<dbReference type="Pfam" id="PF00117">
    <property type="entry name" value="GATase"/>
    <property type="match status" value="1"/>
</dbReference>
<evidence type="ECO:0000313" key="3">
    <source>
        <dbReference type="Proteomes" id="UP000293637"/>
    </source>
</evidence>
<dbReference type="SUPFAM" id="SSF52317">
    <property type="entry name" value="Class I glutamine amidotransferase-like"/>
    <property type="match status" value="1"/>
</dbReference>
<dbReference type="CDD" id="cd01741">
    <property type="entry name" value="GATase1_1"/>
    <property type="match status" value="1"/>
</dbReference>
<keyword evidence="2" id="KW-0315">Glutamine amidotransferase</keyword>
<feature type="domain" description="Glutamine amidotransferase" evidence="1">
    <location>
        <begin position="29"/>
        <end position="172"/>
    </location>
</feature>
<dbReference type="RefSeq" id="WP_002491970.1">
    <property type="nucleotide sequence ID" value="NZ_AP021848.1"/>
</dbReference>
<gene>
    <name evidence="2" type="ORF">EQ812_06175</name>
</gene>
<sequence length="226" mass="25304">MKVYILQHVPFETPGSLAYLDAHIIKLYETPVRIPDAQQVDVLIILGGPMSVNDDIPWLAEERALIIAMLKQQKPMLGICLGAQLIAQVLGATIYTNSAGKEVGFSNIKKTTSRYNFLPETLDVLHWHGETFSLPPGAERLYCSPYCENQAFIYKDCVIGLQFHLETTSQTLQDLVAADYKYIEGNVLQQTRDSILQHEIPTDNQIVLSKIMDHLIGGCTYGETYS</sequence>
<accession>A0A4V2KVR8</accession>
<dbReference type="GO" id="GO:0016740">
    <property type="term" value="F:transferase activity"/>
    <property type="evidence" value="ECO:0007669"/>
    <property type="project" value="UniProtKB-KW"/>
</dbReference>
<name>A0A4V2KVR8_STALU</name>
<dbReference type="GO" id="GO:0005829">
    <property type="term" value="C:cytosol"/>
    <property type="evidence" value="ECO:0007669"/>
    <property type="project" value="TreeGrafter"/>
</dbReference>
<dbReference type="AlphaFoldDB" id="A0A4V2KVR8"/>
<evidence type="ECO:0000259" key="1">
    <source>
        <dbReference type="Pfam" id="PF00117"/>
    </source>
</evidence>
<dbReference type="Proteomes" id="UP000293637">
    <property type="component" value="Unassembled WGS sequence"/>
</dbReference>
<keyword evidence="2" id="KW-0808">Transferase</keyword>
<dbReference type="PANTHER" id="PTHR42695:SF5">
    <property type="entry name" value="GLUTAMINE AMIDOTRANSFERASE YLR126C-RELATED"/>
    <property type="match status" value="1"/>
</dbReference>
<dbReference type="InterPro" id="IPR029062">
    <property type="entry name" value="Class_I_gatase-like"/>
</dbReference>
<dbReference type="Gene3D" id="3.40.50.880">
    <property type="match status" value="1"/>
</dbReference>
<organism evidence="2 3">
    <name type="scientific">Staphylococcus lugdunensis</name>
    <dbReference type="NCBI Taxonomy" id="28035"/>
    <lineage>
        <taxon>Bacteria</taxon>
        <taxon>Bacillati</taxon>
        <taxon>Bacillota</taxon>
        <taxon>Bacilli</taxon>
        <taxon>Bacillales</taxon>
        <taxon>Staphylococcaceae</taxon>
        <taxon>Staphylococcus</taxon>
    </lineage>
</organism>
<dbReference type="PROSITE" id="PS51273">
    <property type="entry name" value="GATASE_TYPE_1"/>
    <property type="match status" value="1"/>
</dbReference>
<dbReference type="PANTHER" id="PTHR42695">
    <property type="entry name" value="GLUTAMINE AMIDOTRANSFERASE YLR126C-RELATED"/>
    <property type="match status" value="1"/>
</dbReference>
<evidence type="ECO:0000313" key="2">
    <source>
        <dbReference type="EMBL" id="TBW72559.1"/>
    </source>
</evidence>